<name>A0A023WPS7_STUST</name>
<keyword evidence="3" id="KW-0012">Acyltransferase</keyword>
<evidence type="ECO:0000256" key="1">
    <source>
        <dbReference type="SAM" id="Phobius"/>
    </source>
</evidence>
<feature type="transmembrane region" description="Helical" evidence="1">
    <location>
        <begin position="288"/>
        <end position="313"/>
    </location>
</feature>
<dbReference type="Proteomes" id="UP000025238">
    <property type="component" value="Chromosome"/>
</dbReference>
<gene>
    <name evidence="3" type="ORF">UIB01_04110</name>
</gene>
<feature type="transmembrane region" description="Helical" evidence="1">
    <location>
        <begin position="169"/>
        <end position="186"/>
    </location>
</feature>
<keyword evidence="1" id="KW-0472">Membrane</keyword>
<dbReference type="EMBL" id="CP007509">
    <property type="protein sequence ID" value="AHY41690.1"/>
    <property type="molecule type" value="Genomic_DNA"/>
</dbReference>
<dbReference type="GO" id="GO:0016747">
    <property type="term" value="F:acyltransferase activity, transferring groups other than amino-acyl groups"/>
    <property type="evidence" value="ECO:0007669"/>
    <property type="project" value="InterPro"/>
</dbReference>
<sequence>MPRTEHFIGLEWLRFLLAIYVVLFHTVHAYVEGEPTWLSELAGVGFFATSSFFVLSGFLLAHVYCRQGELREPARHFLGKRLANLYPLHLFSLLLTAIVLTIIAKLGIPPDDAKASLRYVVYDTNEELSGEARDALEYFMNNRELALNFVLQLFMLQAWNPLYLTFNPPLWSISTLFFFYLCFPLLAPRLMRLRHKGWWLLAIAALYLLPPLWAIQQDAYGIPVTGMLHRMPLLRLPEFLAGILLCGLFREWRAAGGQLGIAARLALAAFVLVSFLATVWLLKGERYWYFLLHNGLLLPAQLALVWLCALIATPRSAAVVGWSQRLGAASLPLFVLHVPVFILFSRSEKLLGVVSAECLEDWADCVAQAGELALTPAFYPLYLGLCIVVCVLVQERAVVPVRRFLLRRVLKV</sequence>
<evidence type="ECO:0000313" key="4">
    <source>
        <dbReference type="Proteomes" id="UP000025238"/>
    </source>
</evidence>
<dbReference type="GO" id="GO:0009103">
    <property type="term" value="P:lipopolysaccharide biosynthetic process"/>
    <property type="evidence" value="ECO:0007669"/>
    <property type="project" value="TreeGrafter"/>
</dbReference>
<dbReference type="InterPro" id="IPR050879">
    <property type="entry name" value="Acyltransferase_3"/>
</dbReference>
<dbReference type="OrthoDB" id="9796461at2"/>
<keyword evidence="3" id="KW-0808">Transferase</keyword>
<dbReference type="GO" id="GO:0016020">
    <property type="term" value="C:membrane"/>
    <property type="evidence" value="ECO:0007669"/>
    <property type="project" value="TreeGrafter"/>
</dbReference>
<protein>
    <submittedName>
        <fullName evidence="3">Acyltransferase</fullName>
    </submittedName>
</protein>
<dbReference type="PANTHER" id="PTHR23028">
    <property type="entry name" value="ACETYLTRANSFERASE"/>
    <property type="match status" value="1"/>
</dbReference>
<evidence type="ECO:0000313" key="3">
    <source>
        <dbReference type="EMBL" id="AHY41690.1"/>
    </source>
</evidence>
<feature type="transmembrane region" description="Helical" evidence="1">
    <location>
        <begin position="261"/>
        <end position="282"/>
    </location>
</feature>
<feature type="transmembrane region" description="Helical" evidence="1">
    <location>
        <begin position="227"/>
        <end position="249"/>
    </location>
</feature>
<dbReference type="KEGG" id="pstu:UIB01_04110"/>
<feature type="domain" description="Acyltransferase 3" evidence="2">
    <location>
        <begin position="8"/>
        <end position="393"/>
    </location>
</feature>
<feature type="transmembrane region" description="Helical" evidence="1">
    <location>
        <begin position="198"/>
        <end position="215"/>
    </location>
</feature>
<feature type="transmembrane region" description="Helical" evidence="1">
    <location>
        <begin position="325"/>
        <end position="344"/>
    </location>
</feature>
<proteinExistence type="predicted"/>
<organism evidence="3 4">
    <name type="scientific">Stutzerimonas stutzeri</name>
    <name type="common">Pseudomonas stutzeri</name>
    <dbReference type="NCBI Taxonomy" id="316"/>
    <lineage>
        <taxon>Bacteria</taxon>
        <taxon>Pseudomonadati</taxon>
        <taxon>Pseudomonadota</taxon>
        <taxon>Gammaproteobacteria</taxon>
        <taxon>Pseudomonadales</taxon>
        <taxon>Pseudomonadaceae</taxon>
        <taxon>Stutzerimonas</taxon>
    </lineage>
</organism>
<dbReference type="PATRIC" id="fig|316.97.peg.839"/>
<feature type="transmembrane region" description="Helical" evidence="1">
    <location>
        <begin position="85"/>
        <end position="108"/>
    </location>
</feature>
<dbReference type="InterPro" id="IPR002656">
    <property type="entry name" value="Acyl_transf_3_dom"/>
</dbReference>
<dbReference type="Pfam" id="PF01757">
    <property type="entry name" value="Acyl_transf_3"/>
    <property type="match status" value="1"/>
</dbReference>
<keyword evidence="1" id="KW-1133">Transmembrane helix</keyword>
<dbReference type="PANTHER" id="PTHR23028:SF53">
    <property type="entry name" value="ACYL_TRANSF_3 DOMAIN-CONTAINING PROTEIN"/>
    <property type="match status" value="1"/>
</dbReference>
<accession>A0A023WPS7</accession>
<feature type="transmembrane region" description="Helical" evidence="1">
    <location>
        <begin position="43"/>
        <end position="64"/>
    </location>
</feature>
<keyword evidence="1" id="KW-0812">Transmembrane</keyword>
<reference evidence="3 4" key="1">
    <citation type="submission" date="2014-03" db="EMBL/GenBank/DDBJ databases">
        <title>Complete genome sequence of Pseudomonas stutzeri 19SMN4.</title>
        <authorList>
            <person name="Brunet-Galmes I."/>
            <person name="Nogales B."/>
            <person name="Busquets A."/>
            <person name="Pena A."/>
            <person name="Gomila M."/>
            <person name="Garcia-Valdes E."/>
            <person name="Lalucat J."/>
            <person name="Bennasar A."/>
            <person name="Bosch R."/>
        </authorList>
    </citation>
    <scope>NUCLEOTIDE SEQUENCE [LARGE SCALE GENOMIC DNA]</scope>
    <source>
        <strain evidence="3 4">19SMN4</strain>
    </source>
</reference>
<feature type="transmembrane region" description="Helical" evidence="1">
    <location>
        <begin position="12"/>
        <end position="31"/>
    </location>
</feature>
<evidence type="ECO:0000259" key="2">
    <source>
        <dbReference type="Pfam" id="PF01757"/>
    </source>
</evidence>
<feature type="transmembrane region" description="Helical" evidence="1">
    <location>
        <begin position="379"/>
        <end position="399"/>
    </location>
</feature>
<dbReference type="AlphaFoldDB" id="A0A023WPS7"/>